<dbReference type="AlphaFoldDB" id="A0A0F9AZ04"/>
<protein>
    <submittedName>
        <fullName evidence="1">Uncharacterized protein</fullName>
    </submittedName>
</protein>
<proteinExistence type="predicted"/>
<gene>
    <name evidence="1" type="ORF">LCGC14_2513320</name>
</gene>
<comment type="caution">
    <text evidence="1">The sequence shown here is derived from an EMBL/GenBank/DDBJ whole genome shotgun (WGS) entry which is preliminary data.</text>
</comment>
<dbReference type="EMBL" id="LAZR01040363">
    <property type="protein sequence ID" value="KKL14670.1"/>
    <property type="molecule type" value="Genomic_DNA"/>
</dbReference>
<name>A0A0F9AZ04_9ZZZZ</name>
<reference evidence="1" key="1">
    <citation type="journal article" date="2015" name="Nature">
        <title>Complex archaea that bridge the gap between prokaryotes and eukaryotes.</title>
        <authorList>
            <person name="Spang A."/>
            <person name="Saw J.H."/>
            <person name="Jorgensen S.L."/>
            <person name="Zaremba-Niedzwiedzka K."/>
            <person name="Martijn J."/>
            <person name="Lind A.E."/>
            <person name="van Eijk R."/>
            <person name="Schleper C."/>
            <person name="Guy L."/>
            <person name="Ettema T.J."/>
        </authorList>
    </citation>
    <scope>NUCLEOTIDE SEQUENCE</scope>
</reference>
<evidence type="ECO:0000313" key="1">
    <source>
        <dbReference type="EMBL" id="KKL14670.1"/>
    </source>
</evidence>
<organism evidence="1">
    <name type="scientific">marine sediment metagenome</name>
    <dbReference type="NCBI Taxonomy" id="412755"/>
    <lineage>
        <taxon>unclassified sequences</taxon>
        <taxon>metagenomes</taxon>
        <taxon>ecological metagenomes</taxon>
    </lineage>
</organism>
<sequence length="62" mass="6989">MKMEKAAVEEAQVNRTAILPEGTYDLDNLGGEDGRAPAARMQAIGAAMWFYKRLMKAEREMR</sequence>
<accession>A0A0F9AZ04</accession>